<dbReference type="PANTHER" id="PTHR47245">
    <property type="entry name" value="PEPTIDYLPROLYL ISOMERASE"/>
    <property type="match status" value="1"/>
</dbReference>
<dbReference type="PROSITE" id="PS50198">
    <property type="entry name" value="PPIC_PPIASE_2"/>
    <property type="match status" value="1"/>
</dbReference>
<dbReference type="InterPro" id="IPR046357">
    <property type="entry name" value="PPIase_dom_sf"/>
</dbReference>
<dbReference type="InterPro" id="IPR000297">
    <property type="entry name" value="PPIase_PpiC"/>
</dbReference>
<dbReference type="InterPro" id="IPR023058">
    <property type="entry name" value="PPIase_PpiC_CS"/>
</dbReference>
<dbReference type="PANTHER" id="PTHR47245:SF2">
    <property type="entry name" value="PEPTIDYL-PROLYL CIS-TRANS ISOMERASE HP_0175-RELATED"/>
    <property type="match status" value="1"/>
</dbReference>
<feature type="domain" description="PpiC" evidence="2">
    <location>
        <begin position="113"/>
        <end position="202"/>
    </location>
</feature>
<dbReference type="InterPro" id="IPR050245">
    <property type="entry name" value="PrsA_foldase"/>
</dbReference>
<dbReference type="STRING" id="1121290.CLAOCE_23080"/>
<keyword evidence="1" id="KW-0697">Rotamase</keyword>
<organism evidence="3 4">
    <name type="scientific">Clostridium acetireducens DSM 10703</name>
    <dbReference type="NCBI Taxonomy" id="1121290"/>
    <lineage>
        <taxon>Bacteria</taxon>
        <taxon>Bacillati</taxon>
        <taxon>Bacillota</taxon>
        <taxon>Clostridia</taxon>
        <taxon>Eubacteriales</taxon>
        <taxon>Clostridiaceae</taxon>
        <taxon>Clostridium</taxon>
    </lineage>
</organism>
<dbReference type="AlphaFoldDB" id="A0A1E8EUG5"/>
<dbReference type="SUPFAM" id="SSF109998">
    <property type="entry name" value="Triger factor/SurA peptide-binding domain-like"/>
    <property type="match status" value="1"/>
</dbReference>
<dbReference type="GO" id="GO:0003755">
    <property type="term" value="F:peptidyl-prolyl cis-trans isomerase activity"/>
    <property type="evidence" value="ECO:0007669"/>
    <property type="project" value="UniProtKB-KW"/>
</dbReference>
<dbReference type="Gene3D" id="3.10.50.40">
    <property type="match status" value="1"/>
</dbReference>
<evidence type="ECO:0000259" key="2">
    <source>
        <dbReference type="PROSITE" id="PS50198"/>
    </source>
</evidence>
<keyword evidence="4" id="KW-1185">Reference proteome</keyword>
<keyword evidence="1 3" id="KW-0413">Isomerase</keyword>
<dbReference type="SUPFAM" id="SSF54534">
    <property type="entry name" value="FKBP-like"/>
    <property type="match status" value="1"/>
</dbReference>
<dbReference type="InterPro" id="IPR027304">
    <property type="entry name" value="Trigger_fact/SurA_dom_sf"/>
</dbReference>
<evidence type="ECO:0000313" key="4">
    <source>
        <dbReference type="Proteomes" id="UP000175744"/>
    </source>
</evidence>
<dbReference type="PROSITE" id="PS01096">
    <property type="entry name" value="PPIC_PPIASE_1"/>
    <property type="match status" value="1"/>
</dbReference>
<gene>
    <name evidence="3" type="primary">cbf2</name>
    <name evidence="3" type="ORF">CLOACE_23080</name>
</gene>
<comment type="caution">
    <text evidence="3">The sequence shown here is derived from an EMBL/GenBank/DDBJ whole genome shotgun (WGS) entry which is preliminary data.</text>
</comment>
<reference evidence="3 4" key="1">
    <citation type="submission" date="2016-06" db="EMBL/GenBank/DDBJ databases">
        <title>Genome sequence of Clostridium acetireducens DSM 10703.</title>
        <authorList>
            <person name="Poehlein A."/>
            <person name="Fluechter S."/>
            <person name="Duerre P."/>
            <person name="Daniel R."/>
        </authorList>
    </citation>
    <scope>NUCLEOTIDE SEQUENCE [LARGE SCALE GENOMIC DNA]</scope>
    <source>
        <strain evidence="3 4">DSM 10703</strain>
    </source>
</reference>
<dbReference type="RefSeq" id="WP_070111392.1">
    <property type="nucleotide sequence ID" value="NZ_LZFO01000073.1"/>
</dbReference>
<protein>
    <submittedName>
        <fullName evidence="3">Putative peptidyl-prolyl cis-trans isomerase Cbf2</fullName>
        <ecNumber evidence="3">5.2.1.8</ecNumber>
    </submittedName>
</protein>
<name>A0A1E8EUG5_9CLOT</name>
<dbReference type="Pfam" id="PF00639">
    <property type="entry name" value="Rotamase"/>
    <property type="match status" value="1"/>
</dbReference>
<proteinExistence type="predicted"/>
<sequence>MESKVVALVNGEKITENDIQQTILRFPKERQAFLNTEEGKKQLLDQIISFELSYNYGKEIGLDKDEMYALQLERAAKEILTQMAINKILEKAEVSENEVIEYYNANKESFKNEENITAKHILTKTLEEAEKVFKEIEEGMDFEEAAKQYSMCPSKAEGGNLGTFIKGQMVPEFEKAAFELSVGRVSDPVKTQFGYHLIKVEDKEESSYKNLEEVKDFIKSNLLQKKQADKYVDFTNELKEKYHVEIK</sequence>
<evidence type="ECO:0000313" key="3">
    <source>
        <dbReference type="EMBL" id="OFH96890.1"/>
    </source>
</evidence>
<dbReference type="EC" id="5.2.1.8" evidence="3"/>
<dbReference type="EMBL" id="LZFO01000073">
    <property type="protein sequence ID" value="OFH96890.1"/>
    <property type="molecule type" value="Genomic_DNA"/>
</dbReference>
<dbReference type="Gene3D" id="1.10.8.1040">
    <property type="match status" value="1"/>
</dbReference>
<dbReference type="OrthoDB" id="14196at2"/>
<dbReference type="Proteomes" id="UP000175744">
    <property type="component" value="Unassembled WGS sequence"/>
</dbReference>
<evidence type="ECO:0000256" key="1">
    <source>
        <dbReference type="PROSITE-ProRule" id="PRU00278"/>
    </source>
</evidence>
<accession>A0A1E8EUG5</accession>